<evidence type="ECO:0000256" key="9">
    <source>
        <dbReference type="ARBA" id="ARBA00022884"/>
    </source>
</evidence>
<comment type="cofactor">
    <cofactor evidence="13">
        <name>Zn(2+)</name>
        <dbReference type="ChEBI" id="CHEBI:29105"/>
    </cofactor>
    <text evidence="13">Binds 1 zinc ion per subunit.</text>
</comment>
<dbReference type="PROSITE" id="PS50862">
    <property type="entry name" value="AA_TRNA_LIGASE_II"/>
    <property type="match status" value="1"/>
</dbReference>
<keyword evidence="10 13" id="KW-0648">Protein biosynthesis</keyword>
<dbReference type="SUPFAM" id="SSF52954">
    <property type="entry name" value="Class II aaRS ABD-related"/>
    <property type="match status" value="1"/>
</dbReference>
<dbReference type="SUPFAM" id="SSF81271">
    <property type="entry name" value="TGS-like"/>
    <property type="match status" value="1"/>
</dbReference>
<dbReference type="GO" id="GO:0000049">
    <property type="term" value="F:tRNA binding"/>
    <property type="evidence" value="ECO:0007669"/>
    <property type="project" value="UniProtKB-KW"/>
</dbReference>
<dbReference type="Proteomes" id="UP000014923">
    <property type="component" value="Unassembled WGS sequence"/>
</dbReference>
<keyword evidence="9 13" id="KW-0694">RNA-binding</keyword>
<dbReference type="GO" id="GO:0004829">
    <property type="term" value="F:threonine-tRNA ligase activity"/>
    <property type="evidence" value="ECO:0007669"/>
    <property type="project" value="UniProtKB-UniRule"/>
</dbReference>
<dbReference type="InterPro" id="IPR002320">
    <property type="entry name" value="Thr-tRNA-ligase_IIa"/>
</dbReference>
<dbReference type="CDD" id="cd00860">
    <property type="entry name" value="ThrRS_anticodon"/>
    <property type="match status" value="1"/>
</dbReference>
<keyword evidence="17" id="KW-1185">Reference proteome</keyword>
<dbReference type="FunFam" id="3.30.980.10:FF:000005">
    <property type="entry name" value="Threonyl-tRNA synthetase, mitochondrial"/>
    <property type="match status" value="1"/>
</dbReference>
<keyword evidence="5 13" id="KW-0479">Metal-binding</keyword>
<dbReference type="InterPro" id="IPR047246">
    <property type="entry name" value="ThrRS_anticodon"/>
</dbReference>
<comment type="caution">
    <text evidence="16">The sequence shown here is derived from an EMBL/GenBank/DDBJ whole genome shotgun (WGS) entry which is preliminary data.</text>
</comment>
<evidence type="ECO:0000259" key="15">
    <source>
        <dbReference type="PROSITE" id="PS51880"/>
    </source>
</evidence>
<dbReference type="InterPro" id="IPR004154">
    <property type="entry name" value="Anticodon-bd"/>
</dbReference>
<dbReference type="AlphaFoldDB" id="R7RQI3"/>
<keyword evidence="4 13" id="KW-0436">Ligase</keyword>
<dbReference type="PROSITE" id="PS51880">
    <property type="entry name" value="TGS"/>
    <property type="match status" value="1"/>
</dbReference>
<dbReference type="InterPro" id="IPR018163">
    <property type="entry name" value="Thr/Ala-tRNA-synth_IIc_edit"/>
</dbReference>
<name>R7RQI3_9CLOT</name>
<evidence type="ECO:0000256" key="6">
    <source>
        <dbReference type="ARBA" id="ARBA00022741"/>
    </source>
</evidence>
<evidence type="ECO:0000256" key="2">
    <source>
        <dbReference type="ARBA" id="ARBA00022490"/>
    </source>
</evidence>
<dbReference type="SUPFAM" id="SSF55681">
    <property type="entry name" value="Class II aaRS and biotin synthetases"/>
    <property type="match status" value="1"/>
</dbReference>
<dbReference type="InterPro" id="IPR033728">
    <property type="entry name" value="ThrRS_core"/>
</dbReference>
<dbReference type="PRINTS" id="PR01047">
    <property type="entry name" value="TRNASYNTHTHR"/>
</dbReference>
<dbReference type="InterPro" id="IPR036621">
    <property type="entry name" value="Anticodon-bd_dom_sf"/>
</dbReference>
<dbReference type="PANTHER" id="PTHR11451:SF44">
    <property type="entry name" value="THREONINE--TRNA LIGASE, CHLOROPLASTIC_MITOCHONDRIAL 2"/>
    <property type="match status" value="1"/>
</dbReference>
<dbReference type="GO" id="GO:0005737">
    <property type="term" value="C:cytoplasm"/>
    <property type="evidence" value="ECO:0007669"/>
    <property type="project" value="UniProtKB-SubCell"/>
</dbReference>
<dbReference type="InterPro" id="IPR012675">
    <property type="entry name" value="Beta-grasp_dom_sf"/>
</dbReference>
<dbReference type="FunFam" id="3.30.54.20:FF:000002">
    <property type="entry name" value="Threonine--tRNA ligase"/>
    <property type="match status" value="1"/>
</dbReference>
<keyword evidence="3 13" id="KW-0820">tRNA-binding</keyword>
<dbReference type="FunFam" id="3.30.930.10:FF:000002">
    <property type="entry name" value="Threonine--tRNA ligase"/>
    <property type="match status" value="1"/>
</dbReference>
<comment type="subcellular location">
    <subcellularLocation>
        <location evidence="13">Cytoplasm</location>
    </subcellularLocation>
</comment>
<accession>R7RQI3</accession>
<comment type="catalytic activity">
    <reaction evidence="12 13">
        <text>tRNA(Thr) + L-threonine + ATP = L-threonyl-tRNA(Thr) + AMP + diphosphate + H(+)</text>
        <dbReference type="Rhea" id="RHEA:24624"/>
        <dbReference type="Rhea" id="RHEA-COMP:9670"/>
        <dbReference type="Rhea" id="RHEA-COMP:9704"/>
        <dbReference type="ChEBI" id="CHEBI:15378"/>
        <dbReference type="ChEBI" id="CHEBI:30616"/>
        <dbReference type="ChEBI" id="CHEBI:33019"/>
        <dbReference type="ChEBI" id="CHEBI:57926"/>
        <dbReference type="ChEBI" id="CHEBI:78442"/>
        <dbReference type="ChEBI" id="CHEBI:78534"/>
        <dbReference type="ChEBI" id="CHEBI:456215"/>
        <dbReference type="EC" id="6.1.1.3"/>
    </reaction>
</comment>
<evidence type="ECO:0000313" key="16">
    <source>
        <dbReference type="EMBL" id="CDF58477.1"/>
    </source>
</evidence>
<feature type="binding site" evidence="13">
    <location>
        <position position="333"/>
    </location>
    <ligand>
        <name>Zn(2+)</name>
        <dbReference type="ChEBI" id="CHEBI:29105"/>
        <note>catalytic</note>
    </ligand>
</feature>
<keyword evidence="8 13" id="KW-0067">ATP-binding</keyword>
<dbReference type="GO" id="GO:0016740">
    <property type="term" value="F:transferase activity"/>
    <property type="evidence" value="ECO:0007669"/>
    <property type="project" value="UniProtKB-ARBA"/>
</dbReference>
<evidence type="ECO:0000256" key="7">
    <source>
        <dbReference type="ARBA" id="ARBA00022833"/>
    </source>
</evidence>
<comment type="subunit">
    <text evidence="13">Homodimer.</text>
</comment>
<feature type="domain" description="TGS" evidence="15">
    <location>
        <begin position="1"/>
        <end position="61"/>
    </location>
</feature>
<comment type="caution">
    <text evidence="13">Lacks conserved residue(s) required for the propagation of feature annotation.</text>
</comment>
<feature type="binding site" evidence="13">
    <location>
        <position position="509"/>
    </location>
    <ligand>
        <name>Zn(2+)</name>
        <dbReference type="ChEBI" id="CHEBI:29105"/>
        <note>catalytic</note>
    </ligand>
</feature>
<dbReference type="Pfam" id="PF07973">
    <property type="entry name" value="tRNA_SAD"/>
    <property type="match status" value="1"/>
</dbReference>
<dbReference type="NCBIfam" id="TIGR00418">
    <property type="entry name" value="thrS"/>
    <property type="match status" value="1"/>
</dbReference>
<organism evidence="16 17">
    <name type="scientific">Thermobrachium celere DSM 8682</name>
    <dbReference type="NCBI Taxonomy" id="941824"/>
    <lineage>
        <taxon>Bacteria</taxon>
        <taxon>Bacillati</taxon>
        <taxon>Bacillota</taxon>
        <taxon>Clostridia</taxon>
        <taxon>Eubacteriales</taxon>
        <taxon>Clostridiaceae</taxon>
        <taxon>Thermobrachium</taxon>
    </lineage>
</organism>
<dbReference type="OrthoDB" id="9802304at2"/>
<dbReference type="Gene3D" id="3.40.50.800">
    <property type="entry name" value="Anticodon-binding domain"/>
    <property type="match status" value="1"/>
</dbReference>
<dbReference type="EMBL" id="CAVN010000097">
    <property type="protein sequence ID" value="CDF58477.1"/>
    <property type="molecule type" value="Genomic_DNA"/>
</dbReference>
<evidence type="ECO:0000256" key="11">
    <source>
        <dbReference type="ARBA" id="ARBA00023146"/>
    </source>
</evidence>
<dbReference type="HOGENOM" id="CLU_008554_0_1_9"/>
<dbReference type="HAMAP" id="MF_00184">
    <property type="entry name" value="Thr_tRNA_synth"/>
    <property type="match status" value="1"/>
</dbReference>
<dbReference type="InterPro" id="IPR012947">
    <property type="entry name" value="tRNA_SAD"/>
</dbReference>
<dbReference type="InterPro" id="IPR004095">
    <property type="entry name" value="TGS"/>
</dbReference>
<dbReference type="InterPro" id="IPR012676">
    <property type="entry name" value="TGS-like"/>
</dbReference>
<evidence type="ECO:0000256" key="8">
    <source>
        <dbReference type="ARBA" id="ARBA00022840"/>
    </source>
</evidence>
<dbReference type="InterPro" id="IPR002314">
    <property type="entry name" value="aa-tRNA-synt_IIb"/>
</dbReference>
<evidence type="ECO:0000313" key="17">
    <source>
        <dbReference type="Proteomes" id="UP000014923"/>
    </source>
</evidence>
<dbReference type="Gene3D" id="3.30.980.10">
    <property type="entry name" value="Threonyl-trna Synthetase, Chain A, domain 2"/>
    <property type="match status" value="1"/>
</dbReference>
<keyword evidence="7 13" id="KW-0862">Zinc</keyword>
<dbReference type="Pfam" id="PF02824">
    <property type="entry name" value="TGS"/>
    <property type="match status" value="1"/>
</dbReference>
<dbReference type="GO" id="GO:0140096">
    <property type="term" value="F:catalytic activity, acting on a protein"/>
    <property type="evidence" value="ECO:0007669"/>
    <property type="project" value="UniProtKB-ARBA"/>
</dbReference>
<evidence type="ECO:0000256" key="1">
    <source>
        <dbReference type="ARBA" id="ARBA00008226"/>
    </source>
</evidence>
<dbReference type="SMART" id="SM00863">
    <property type="entry name" value="tRNA_SAD"/>
    <property type="match status" value="1"/>
</dbReference>
<dbReference type="CDD" id="cd00771">
    <property type="entry name" value="ThrRS_core"/>
    <property type="match status" value="1"/>
</dbReference>
<comment type="similarity">
    <text evidence="1 13">Belongs to the class-II aminoacyl-tRNA synthetase family.</text>
</comment>
<dbReference type="GO" id="GO:0046872">
    <property type="term" value="F:metal ion binding"/>
    <property type="evidence" value="ECO:0007669"/>
    <property type="project" value="UniProtKB-KW"/>
</dbReference>
<dbReference type="Pfam" id="PF00587">
    <property type="entry name" value="tRNA-synt_2b"/>
    <property type="match status" value="1"/>
</dbReference>
<dbReference type="SUPFAM" id="SSF55186">
    <property type="entry name" value="ThrRS/AlaRS common domain"/>
    <property type="match status" value="1"/>
</dbReference>
<proteinExistence type="inferred from homology"/>
<gene>
    <name evidence="13" type="primary">thrS</name>
    <name evidence="16" type="ORF">TCEL_00523</name>
</gene>
<keyword evidence="11 13" id="KW-0030">Aminoacyl-tRNA synthetase</keyword>
<dbReference type="FunFam" id="3.10.20.30:FF:000005">
    <property type="entry name" value="Threonine--tRNA ligase"/>
    <property type="match status" value="1"/>
</dbReference>
<reference evidence="16" key="1">
    <citation type="submission" date="2013-03" db="EMBL/GenBank/DDBJ databases">
        <title>Draft genome sequence of the hydrogen-ethanol-producing anaerobic alkalithermophilic Caloramator celere.</title>
        <authorList>
            <person name="Ciranna A."/>
            <person name="Larjo A."/>
            <person name="Kivisto A."/>
            <person name="Santala V."/>
            <person name="Roos C."/>
            <person name="Karp M."/>
        </authorList>
    </citation>
    <scope>NUCLEOTIDE SEQUENCE [LARGE SCALE GENOMIC DNA]</scope>
    <source>
        <strain evidence="16">DSM 8682</strain>
    </source>
</reference>
<dbReference type="Gene3D" id="3.30.54.20">
    <property type="match status" value="1"/>
</dbReference>
<evidence type="ECO:0000256" key="12">
    <source>
        <dbReference type="ARBA" id="ARBA00049515"/>
    </source>
</evidence>
<dbReference type="Pfam" id="PF03129">
    <property type="entry name" value="HGTP_anticodon"/>
    <property type="match status" value="1"/>
</dbReference>
<keyword evidence="6 13" id="KW-0547">Nucleotide-binding</keyword>
<dbReference type="Gene3D" id="3.10.20.30">
    <property type="match status" value="1"/>
</dbReference>
<evidence type="ECO:0000256" key="13">
    <source>
        <dbReference type="HAMAP-Rule" id="MF_00184"/>
    </source>
</evidence>
<dbReference type="GO" id="GO:0005524">
    <property type="term" value="F:ATP binding"/>
    <property type="evidence" value="ECO:0007669"/>
    <property type="project" value="UniProtKB-UniRule"/>
</dbReference>
<dbReference type="PANTHER" id="PTHR11451">
    <property type="entry name" value="THREONINE-TRNA LIGASE"/>
    <property type="match status" value="1"/>
</dbReference>
<dbReference type="InterPro" id="IPR006195">
    <property type="entry name" value="aa-tRNA-synth_II"/>
</dbReference>
<evidence type="ECO:0000256" key="4">
    <source>
        <dbReference type="ARBA" id="ARBA00022598"/>
    </source>
</evidence>
<evidence type="ECO:0000256" key="3">
    <source>
        <dbReference type="ARBA" id="ARBA00022555"/>
    </source>
</evidence>
<feature type="domain" description="Aminoacyl-transfer RNA synthetases class-II family profile" evidence="14">
    <location>
        <begin position="267"/>
        <end position="532"/>
    </location>
</feature>
<evidence type="ECO:0000256" key="10">
    <source>
        <dbReference type="ARBA" id="ARBA00022917"/>
    </source>
</evidence>
<dbReference type="FunFam" id="3.40.50.800:FF:000001">
    <property type="entry name" value="Threonine--tRNA ligase"/>
    <property type="match status" value="1"/>
</dbReference>
<dbReference type="eggNOG" id="COG0441">
    <property type="taxonomic scope" value="Bacteria"/>
</dbReference>
<dbReference type="EC" id="6.1.1.3" evidence="13"/>
<dbReference type="GO" id="GO:0006435">
    <property type="term" value="P:threonyl-tRNA aminoacylation"/>
    <property type="evidence" value="ECO:0007669"/>
    <property type="project" value="UniProtKB-UniRule"/>
</dbReference>
<feature type="binding site" evidence="13">
    <location>
        <position position="384"/>
    </location>
    <ligand>
        <name>Zn(2+)</name>
        <dbReference type="ChEBI" id="CHEBI:29105"/>
        <note>catalytic</note>
    </ligand>
</feature>
<keyword evidence="2 13" id="KW-0963">Cytoplasm</keyword>
<sequence>MIKVTLKDGKVLEFEGPVKVEEVAKKIGMGLYKAALAAKVDGEVVDLMKTIDRDCSVEILTFDDEDGRWALRHTASHILAQAVKRLYPNVKLAIGPAIDNGFYYDFDADFPISPDMLSEIEKEMEKIIKEDYELERFTLSREDAIKLMKEKNEPYKVELIEELPEGEEISFYKQGEFVDLCAGPHVPSTGRVKAIKLLSVAGAYWRGDEKNKMLQRIYGTAFTKKSDLDAYLNMLEEAKKRDHRKLGKELELFAIMEEGPGFPFFLPKGMVVRNELENFWRQIHQKNGYKEIKTPIILNESLWHRSGHWDHYKENMYFTKIDEQDFAVKPMNCPGGILVYKSQMHSYRELPLRLGELGLVHRHEISGALHGLMRVRCFTQDDAHIFMLPTQIKDEVLGVIRLIDEVYKLFGFEYHVELSTRPEDSMGSDEDWENATNALIDALNAAGLDYKVNEGDGAFYGPKIDFHLKDCLGRTWQCGTIQLDFQMPERFDLHYIGEDGEKHRPVMIHRVIFGSIERFIGILIEHYAGAFPTWLAPVQVKILPVTDRANDYAKQLEEKFKESGIRVESDLRNEKIGYKIREAQLQKVPYMLILGDKEVEAGNVSVRSRKEGDMGAMAVEDFLAKIKEEIDKKISTL</sequence>
<protein>
    <recommendedName>
        <fullName evidence="13">Threonine--tRNA ligase</fullName>
        <ecNumber evidence="13">6.1.1.3</ecNumber>
    </recommendedName>
    <alternativeName>
        <fullName evidence="13">Threonyl-tRNA synthetase</fullName>
        <shortName evidence="13">ThrRS</shortName>
    </alternativeName>
</protein>
<dbReference type="InterPro" id="IPR045864">
    <property type="entry name" value="aa-tRNA-synth_II/BPL/LPL"/>
</dbReference>
<evidence type="ECO:0000256" key="5">
    <source>
        <dbReference type="ARBA" id="ARBA00022723"/>
    </source>
</evidence>
<evidence type="ECO:0000259" key="14">
    <source>
        <dbReference type="PROSITE" id="PS50862"/>
    </source>
</evidence>
<dbReference type="CDD" id="cd01667">
    <property type="entry name" value="TGS_ThrRS"/>
    <property type="match status" value="1"/>
</dbReference>
<dbReference type="Gene3D" id="3.30.930.10">
    <property type="entry name" value="Bira Bifunctional Protein, Domain 2"/>
    <property type="match status" value="1"/>
</dbReference>
<dbReference type="RefSeq" id="WP_018662589.1">
    <property type="nucleotide sequence ID" value="NZ_HF952018.1"/>
</dbReference>